<dbReference type="STRING" id="695939.SAMN00790413_05095"/>
<dbReference type="InterPro" id="IPR018634">
    <property type="entry name" value="ChrB_C"/>
</dbReference>
<feature type="domain" description="ChrB C-terminal" evidence="2">
    <location>
        <begin position="160"/>
        <end position="287"/>
    </location>
</feature>
<dbReference type="OrthoDB" id="511992at2"/>
<organism evidence="4 5">
    <name type="scientific">Deinococcus hopiensis KR-140</name>
    <dbReference type="NCBI Taxonomy" id="695939"/>
    <lineage>
        <taxon>Bacteria</taxon>
        <taxon>Thermotogati</taxon>
        <taxon>Deinococcota</taxon>
        <taxon>Deinococci</taxon>
        <taxon>Deinococcales</taxon>
        <taxon>Deinococcaceae</taxon>
        <taxon>Deinococcus</taxon>
    </lineage>
</organism>
<protein>
    <recommendedName>
        <fullName evidence="6">Chromate resistance exported protein</fullName>
    </recommendedName>
</protein>
<reference evidence="4 5" key="1">
    <citation type="submission" date="2017-04" db="EMBL/GenBank/DDBJ databases">
        <authorList>
            <person name="Afonso C.L."/>
            <person name="Miller P.J."/>
            <person name="Scott M.A."/>
            <person name="Spackman E."/>
            <person name="Goraichik I."/>
            <person name="Dimitrov K.M."/>
            <person name="Suarez D.L."/>
            <person name="Swayne D.E."/>
        </authorList>
    </citation>
    <scope>NUCLEOTIDE SEQUENCE [LARGE SCALE GENOMIC DNA]</scope>
    <source>
        <strain evidence="4 5">KR-140</strain>
    </source>
</reference>
<evidence type="ECO:0000259" key="3">
    <source>
        <dbReference type="Pfam" id="PF20229"/>
    </source>
</evidence>
<evidence type="ECO:0000256" key="1">
    <source>
        <dbReference type="SAM" id="MobiDB-lite"/>
    </source>
</evidence>
<dbReference type="Proteomes" id="UP000192582">
    <property type="component" value="Unassembled WGS sequence"/>
</dbReference>
<accession>A0A1W1UTM6</accession>
<sequence length="298" mass="32524">MPVSPFGDGSSVWGQSHSPGTIQSSRPEPLEALQWLAQEVRHGGGEGVILRVQGFLGLTDAELIKRFNAARSEEYAELEEDLRALEALIQPGKSLQAKTQAALEKLRKRHAELGRIDFFQSQAGRTLALRLADVAQVLTVPEVPMPVPHASRAAYLGRRWVTRPPPHVDRLASAWLIKRFIDPMAAIRYTMAPGPDEVTFGTPNGDFTPMVGDLCTFETLLRAFDLTEGALTALAEIVHGIDLRDGKYNRRQTAGVEALLDGWVTSGLRDGQLEVNGLALFDGLYAALSDQPLGETHA</sequence>
<evidence type="ECO:0000313" key="5">
    <source>
        <dbReference type="Proteomes" id="UP000192582"/>
    </source>
</evidence>
<gene>
    <name evidence="4" type="ORF">SAMN00790413_05095</name>
</gene>
<keyword evidence="5" id="KW-1185">Reference proteome</keyword>
<evidence type="ECO:0000259" key="2">
    <source>
        <dbReference type="Pfam" id="PF09828"/>
    </source>
</evidence>
<dbReference type="InterPro" id="IPR046858">
    <property type="entry name" value="ChrB_N"/>
</dbReference>
<dbReference type="AlphaFoldDB" id="A0A1W1UTM6"/>
<dbReference type="Pfam" id="PF09828">
    <property type="entry name" value="ChrB_C"/>
    <property type="match status" value="1"/>
</dbReference>
<dbReference type="RefSeq" id="WP_084046788.1">
    <property type="nucleotide sequence ID" value="NZ_FWWU01000007.1"/>
</dbReference>
<feature type="compositionally biased region" description="Polar residues" evidence="1">
    <location>
        <begin position="12"/>
        <end position="25"/>
    </location>
</feature>
<evidence type="ECO:0000313" key="4">
    <source>
        <dbReference type="EMBL" id="SMB84349.1"/>
    </source>
</evidence>
<dbReference type="EMBL" id="FWWU01000007">
    <property type="protein sequence ID" value="SMB84349.1"/>
    <property type="molecule type" value="Genomic_DNA"/>
</dbReference>
<dbReference type="Pfam" id="PF20229">
    <property type="entry name" value="ChrB_N"/>
    <property type="match status" value="1"/>
</dbReference>
<name>A0A1W1UTM6_9DEIO</name>
<feature type="domain" description="ChrB N-terminal" evidence="3">
    <location>
        <begin position="31"/>
        <end position="138"/>
    </location>
</feature>
<evidence type="ECO:0008006" key="6">
    <source>
        <dbReference type="Google" id="ProtNLM"/>
    </source>
</evidence>
<feature type="region of interest" description="Disordered" evidence="1">
    <location>
        <begin position="1"/>
        <end position="25"/>
    </location>
</feature>
<proteinExistence type="predicted"/>